<dbReference type="Pfam" id="PF05016">
    <property type="entry name" value="ParE_toxin"/>
    <property type="match status" value="1"/>
</dbReference>
<dbReference type="Proteomes" id="UP000808146">
    <property type="component" value="Unassembled WGS sequence"/>
</dbReference>
<dbReference type="InterPro" id="IPR007712">
    <property type="entry name" value="RelE/ParE_toxin"/>
</dbReference>
<evidence type="ECO:0000256" key="1">
    <source>
        <dbReference type="ARBA" id="ARBA00022649"/>
    </source>
</evidence>
<dbReference type="AlphaFoldDB" id="A0A9D7QKG0"/>
<keyword evidence="1" id="KW-1277">Toxin-antitoxin system</keyword>
<proteinExistence type="predicted"/>
<dbReference type="InterPro" id="IPR035093">
    <property type="entry name" value="RelE/ParE_toxin_dom_sf"/>
</dbReference>
<gene>
    <name evidence="2" type="ORF">IPN75_08175</name>
</gene>
<reference evidence="2" key="1">
    <citation type="submission" date="2020-10" db="EMBL/GenBank/DDBJ databases">
        <title>Connecting structure to function with the recovery of over 1000 high-quality activated sludge metagenome-assembled genomes encoding full-length rRNA genes using long-read sequencing.</title>
        <authorList>
            <person name="Singleton C.M."/>
            <person name="Petriglieri F."/>
            <person name="Kristensen J.M."/>
            <person name="Kirkegaard R.H."/>
            <person name="Michaelsen T.Y."/>
            <person name="Andersen M.H."/>
            <person name="Karst S.M."/>
            <person name="Dueholm M.S."/>
            <person name="Nielsen P.H."/>
            <person name="Albertsen M."/>
        </authorList>
    </citation>
    <scope>NUCLEOTIDE SEQUENCE</scope>
    <source>
        <strain evidence="2">OdNE_18-Q3-R46-58_BAT3C.305</strain>
    </source>
</reference>
<evidence type="ECO:0000313" key="3">
    <source>
        <dbReference type="Proteomes" id="UP000808146"/>
    </source>
</evidence>
<dbReference type="Gene3D" id="3.30.2310.20">
    <property type="entry name" value="RelE-like"/>
    <property type="match status" value="1"/>
</dbReference>
<evidence type="ECO:0000313" key="2">
    <source>
        <dbReference type="EMBL" id="MBK8890372.1"/>
    </source>
</evidence>
<name>A0A9D7QKG0_9RHOO</name>
<accession>A0A9D7QKG0</accession>
<protein>
    <submittedName>
        <fullName evidence="2">Type II toxin-antitoxin system RelE/ParE family toxin</fullName>
    </submittedName>
</protein>
<organism evidence="2 3">
    <name type="scientific">Candidatus Dechloromonas phosphorivorans</name>
    <dbReference type="NCBI Taxonomy" id="2899244"/>
    <lineage>
        <taxon>Bacteria</taxon>
        <taxon>Pseudomonadati</taxon>
        <taxon>Pseudomonadota</taxon>
        <taxon>Betaproteobacteria</taxon>
        <taxon>Rhodocyclales</taxon>
        <taxon>Azonexaceae</taxon>
        <taxon>Dechloromonas</taxon>
    </lineage>
</organism>
<sequence length="99" mass="11495">MNYRFLRAARAEHLDEVAFYENRLPGLGVDYLAEFEAVMARICANPDLYPRIGDTDIRKAGLKRFPFHVIYRVDPAHVVILAIAHQRRRPAYWVGRIGK</sequence>
<comment type="caution">
    <text evidence="2">The sequence shown here is derived from an EMBL/GenBank/DDBJ whole genome shotgun (WGS) entry which is preliminary data.</text>
</comment>
<dbReference type="EMBL" id="JADKBR010000007">
    <property type="protein sequence ID" value="MBK8890372.1"/>
    <property type="molecule type" value="Genomic_DNA"/>
</dbReference>